<dbReference type="RefSeq" id="WP_311583491.1">
    <property type="nucleotide sequence ID" value="NZ_JAVRIF010000009.1"/>
</dbReference>
<keyword evidence="1" id="KW-1133">Transmembrane helix</keyword>
<gene>
    <name evidence="2" type="ORF">RM573_14285</name>
</gene>
<accession>A0ABU3A4D7</accession>
<keyword evidence="1" id="KW-0472">Membrane</keyword>
<keyword evidence="1" id="KW-0812">Transmembrane</keyword>
<keyword evidence="3" id="KW-1185">Reference proteome</keyword>
<proteinExistence type="predicted"/>
<dbReference type="Proteomes" id="UP001266357">
    <property type="component" value="Unassembled WGS sequence"/>
</dbReference>
<comment type="caution">
    <text evidence="2">The sequence shown here is derived from an EMBL/GenBank/DDBJ whole genome shotgun (WGS) entry which is preliminary data.</text>
</comment>
<evidence type="ECO:0000313" key="2">
    <source>
        <dbReference type="EMBL" id="MDT0604770.1"/>
    </source>
</evidence>
<feature type="transmembrane region" description="Helical" evidence="1">
    <location>
        <begin position="76"/>
        <end position="101"/>
    </location>
</feature>
<reference evidence="2 3" key="1">
    <citation type="submission" date="2023-09" db="EMBL/GenBank/DDBJ databases">
        <authorList>
            <person name="Rey-Velasco X."/>
        </authorList>
    </citation>
    <scope>NUCLEOTIDE SEQUENCE [LARGE SCALE GENOMIC DNA]</scope>
    <source>
        <strain evidence="2 3">W431</strain>
    </source>
</reference>
<protein>
    <recommendedName>
        <fullName evidence="4">Two pore domain potassium channel family protein</fullName>
    </recommendedName>
</protein>
<sequence>MFESLKQDVISLKQFIFRLFRFFIFASVFLLLGLIPGVIGFLFIEDLRLIEACINALSLLGGLDSPYPLNSHVGKVFTAVYGLFIETIFLLATATLLAPIIHRVIHKMHAQARQ</sequence>
<feature type="transmembrane region" description="Helical" evidence="1">
    <location>
        <begin position="20"/>
        <end position="44"/>
    </location>
</feature>
<evidence type="ECO:0000256" key="1">
    <source>
        <dbReference type="SAM" id="Phobius"/>
    </source>
</evidence>
<evidence type="ECO:0000313" key="3">
    <source>
        <dbReference type="Proteomes" id="UP001266357"/>
    </source>
</evidence>
<dbReference type="EMBL" id="JAVRIF010000009">
    <property type="protein sequence ID" value="MDT0604770.1"/>
    <property type="molecule type" value="Genomic_DNA"/>
</dbReference>
<evidence type="ECO:0008006" key="4">
    <source>
        <dbReference type="Google" id="ProtNLM"/>
    </source>
</evidence>
<organism evidence="2 3">
    <name type="scientific">Thalassotalea castellviae</name>
    <dbReference type="NCBI Taxonomy" id="3075612"/>
    <lineage>
        <taxon>Bacteria</taxon>
        <taxon>Pseudomonadati</taxon>
        <taxon>Pseudomonadota</taxon>
        <taxon>Gammaproteobacteria</taxon>
        <taxon>Alteromonadales</taxon>
        <taxon>Colwelliaceae</taxon>
        <taxon>Thalassotalea</taxon>
    </lineage>
</organism>
<name>A0ABU3A4D7_9GAMM</name>